<sequence>MLVLYGERKRKAALATALYLAFSVIESILIISGIYFLARSTSLNIVSLEIYKLVRIPIPMRDFTIASILILIGFATKMGLLPLGIFWQPYTYSEAPAPISAILAGVASETAFIAALRCSIAFSFSPNVNESIVASTLIIIGLLSIWLGIIGMIFDKDLKRAIAYSSIVGLGSLYMITASSLFAWQTTSQLIIGIAGMLFYLTVHSIGKALLFLASGSYWKKFEERNWHKLSSATRALPITSLLWVIATISISGLIPYTPAYHAKHFMLHTITKSLLDLTGIPPIIVRISLYASGLIMLIVFIGFTLISARAKSSVTEVPSLMLTSKIILAVICILMALMIHRLDRSFLLIASKLLFIGGG</sequence>
<evidence type="ECO:0000256" key="6">
    <source>
        <dbReference type="ARBA" id="ARBA00023136"/>
    </source>
</evidence>
<keyword evidence="4" id="KW-1133">Transmembrane helix</keyword>
<evidence type="ECO:0000313" key="9">
    <source>
        <dbReference type="Proteomes" id="UP000281962"/>
    </source>
</evidence>
<reference evidence="8 9" key="1">
    <citation type="submission" date="2018-06" db="EMBL/GenBank/DDBJ databases">
        <title>Extensive metabolic versatility and redundancy in microbially diverse, dynamic hydrothermal sediments.</title>
        <authorList>
            <person name="Dombrowski N."/>
            <person name="Teske A."/>
            <person name="Baker B.J."/>
        </authorList>
    </citation>
    <scope>NUCLEOTIDE SEQUENCE [LARGE SCALE GENOMIC DNA]</scope>
    <source>
        <strain evidence="8">B30_G17</strain>
    </source>
</reference>
<evidence type="ECO:0000259" key="7">
    <source>
        <dbReference type="Pfam" id="PF00361"/>
    </source>
</evidence>
<proteinExistence type="predicted"/>
<dbReference type="GO" id="GO:0016491">
    <property type="term" value="F:oxidoreductase activity"/>
    <property type="evidence" value="ECO:0007669"/>
    <property type="project" value="UniProtKB-KW"/>
</dbReference>
<dbReference type="Proteomes" id="UP000281962">
    <property type="component" value="Unassembled WGS sequence"/>
</dbReference>
<dbReference type="PANTHER" id="PTHR42682:SF4">
    <property type="entry name" value="NADH-UBIQUINONE_PLASTOQUINONE"/>
    <property type="match status" value="1"/>
</dbReference>
<keyword evidence="6" id="KW-0472">Membrane</keyword>
<dbReference type="PANTHER" id="PTHR42682">
    <property type="entry name" value="HYDROGENASE-4 COMPONENT F"/>
    <property type="match status" value="1"/>
</dbReference>
<keyword evidence="3" id="KW-0812">Transmembrane</keyword>
<organism evidence="8 9">
    <name type="scientific">Thermoproteota archaeon</name>
    <dbReference type="NCBI Taxonomy" id="2056631"/>
    <lineage>
        <taxon>Archaea</taxon>
        <taxon>Thermoproteota</taxon>
    </lineage>
</organism>
<keyword evidence="2" id="KW-1003">Cell membrane</keyword>
<dbReference type="InterPro" id="IPR001750">
    <property type="entry name" value="ND/Mrp_TM"/>
</dbReference>
<feature type="domain" description="NADH:quinone oxidoreductase/Mrp antiporter transmembrane" evidence="7">
    <location>
        <begin position="4"/>
        <end position="272"/>
    </location>
</feature>
<evidence type="ECO:0000256" key="5">
    <source>
        <dbReference type="ARBA" id="ARBA00023002"/>
    </source>
</evidence>
<gene>
    <name evidence="8" type="ORF">DRJ21_02425</name>
</gene>
<keyword evidence="5" id="KW-0560">Oxidoreductase</keyword>
<evidence type="ECO:0000256" key="1">
    <source>
        <dbReference type="ARBA" id="ARBA00004651"/>
    </source>
</evidence>
<comment type="caution">
    <text evidence="8">The sequence shown here is derived from an EMBL/GenBank/DDBJ whole genome shotgun (WGS) entry which is preliminary data.</text>
</comment>
<evidence type="ECO:0000256" key="3">
    <source>
        <dbReference type="ARBA" id="ARBA00022692"/>
    </source>
</evidence>
<dbReference type="Pfam" id="PF00361">
    <property type="entry name" value="Proton_antipo_M"/>
    <property type="match status" value="1"/>
</dbReference>
<evidence type="ECO:0000256" key="2">
    <source>
        <dbReference type="ARBA" id="ARBA00022475"/>
    </source>
</evidence>
<comment type="subcellular location">
    <subcellularLocation>
        <location evidence="1">Cell membrane</location>
        <topology evidence="1">Multi-pass membrane protein</topology>
    </subcellularLocation>
</comment>
<dbReference type="GO" id="GO:0005886">
    <property type="term" value="C:plasma membrane"/>
    <property type="evidence" value="ECO:0007669"/>
    <property type="project" value="UniProtKB-SubCell"/>
</dbReference>
<protein>
    <recommendedName>
        <fullName evidence="7">NADH:quinone oxidoreductase/Mrp antiporter transmembrane domain-containing protein</fullName>
    </recommendedName>
</protein>
<evidence type="ECO:0000256" key="4">
    <source>
        <dbReference type="ARBA" id="ARBA00022989"/>
    </source>
</evidence>
<dbReference type="EMBL" id="QMQY01000105">
    <property type="protein sequence ID" value="RLE49379.1"/>
    <property type="molecule type" value="Genomic_DNA"/>
</dbReference>
<evidence type="ECO:0000313" key="8">
    <source>
        <dbReference type="EMBL" id="RLE49379.1"/>
    </source>
</evidence>
<dbReference type="InterPro" id="IPR052175">
    <property type="entry name" value="ComplexI-like_HydComp"/>
</dbReference>
<dbReference type="AlphaFoldDB" id="A0A497EQB3"/>
<name>A0A497EQB3_9CREN</name>
<accession>A0A497EQB3</accession>